<dbReference type="GO" id="GO:1902208">
    <property type="term" value="P:regulation of bacterial-type flagellum assembly"/>
    <property type="evidence" value="ECO:0007669"/>
    <property type="project" value="UniProtKB-UniRule"/>
</dbReference>
<comment type="subcellular location">
    <subcellularLocation>
        <location evidence="5">Cytoplasm</location>
    </subcellularLocation>
</comment>
<evidence type="ECO:0000256" key="1">
    <source>
        <dbReference type="ARBA" id="ARBA00022490"/>
    </source>
</evidence>
<accession>D2C7N6</accession>
<dbReference type="KEGG" id="tnp:Tnap_0881"/>
<sequence>MLVLTRRVGEKIVIGEDIVITVLKIEGNSVKIGIEAPRHVKILREELYEELKSENIKASEVSKDDLKGVLKNDKGYKGPGTSS</sequence>
<evidence type="ECO:0000256" key="4">
    <source>
        <dbReference type="ARBA" id="ARBA00022884"/>
    </source>
</evidence>
<comment type="subunit">
    <text evidence="5">Homodimer; the beta-strands of each monomer intercalate to form a hydrophobic core, while the alpha-helices form wings that extend away from the core.</text>
</comment>
<dbReference type="GO" id="GO:0048027">
    <property type="term" value="F:mRNA 5'-UTR binding"/>
    <property type="evidence" value="ECO:0007669"/>
    <property type="project" value="UniProtKB-UniRule"/>
</dbReference>
<keyword evidence="7" id="KW-1185">Reference proteome</keyword>
<keyword evidence="3 5" id="KW-0810">Translation regulation</keyword>
<keyword evidence="4 5" id="KW-0694">RNA-binding</keyword>
<dbReference type="SMR" id="D2C7N6"/>
<dbReference type="GO" id="GO:0005829">
    <property type="term" value="C:cytosol"/>
    <property type="evidence" value="ECO:0007669"/>
    <property type="project" value="TreeGrafter"/>
</dbReference>
<name>D2C7N6_THEP2</name>
<protein>
    <recommendedName>
        <fullName evidence="5">Translational regulator CsrA</fullName>
    </recommendedName>
</protein>
<dbReference type="GO" id="GO:0006109">
    <property type="term" value="P:regulation of carbohydrate metabolic process"/>
    <property type="evidence" value="ECO:0007669"/>
    <property type="project" value="InterPro"/>
</dbReference>
<dbReference type="HOGENOM" id="CLU_164837_0_2_0"/>
<proteinExistence type="inferred from homology"/>
<dbReference type="SUPFAM" id="SSF117130">
    <property type="entry name" value="CsrA-like"/>
    <property type="match status" value="1"/>
</dbReference>
<dbReference type="Proteomes" id="UP000000940">
    <property type="component" value="Chromosome"/>
</dbReference>
<evidence type="ECO:0000313" key="7">
    <source>
        <dbReference type="Proteomes" id="UP000000940"/>
    </source>
</evidence>
<evidence type="ECO:0000256" key="5">
    <source>
        <dbReference type="HAMAP-Rule" id="MF_00167"/>
    </source>
</evidence>
<dbReference type="RefSeq" id="WP_011943281.1">
    <property type="nucleotide sequence ID" value="NC_013642.1"/>
</dbReference>
<gene>
    <name evidence="5" type="primary">csrA</name>
    <name evidence="6" type="ordered locus">Tnap_0881</name>
</gene>
<dbReference type="InterPro" id="IPR036107">
    <property type="entry name" value="CsrA_sf"/>
</dbReference>
<dbReference type="FunFam" id="2.60.40.4380:FF:000002">
    <property type="entry name" value="Translational regulator CsrA"/>
    <property type="match status" value="1"/>
</dbReference>
<evidence type="ECO:0000256" key="3">
    <source>
        <dbReference type="ARBA" id="ARBA00022845"/>
    </source>
</evidence>
<dbReference type="EMBL" id="CP001839">
    <property type="protein sequence ID" value="ADA66972.1"/>
    <property type="molecule type" value="Genomic_DNA"/>
</dbReference>
<dbReference type="HAMAP" id="MF_00167">
    <property type="entry name" value="CsrA"/>
    <property type="match status" value="1"/>
</dbReference>
<evidence type="ECO:0000256" key="2">
    <source>
        <dbReference type="ARBA" id="ARBA00022491"/>
    </source>
</evidence>
<dbReference type="GO" id="GO:0045947">
    <property type="term" value="P:negative regulation of translational initiation"/>
    <property type="evidence" value="ECO:0007669"/>
    <property type="project" value="UniProtKB-UniRule"/>
</dbReference>
<dbReference type="GO" id="GO:0044781">
    <property type="term" value="P:bacterial-type flagellum organization"/>
    <property type="evidence" value="ECO:0007669"/>
    <property type="project" value="UniProtKB-KW"/>
</dbReference>
<keyword evidence="5" id="KW-1005">Bacterial flagellum biogenesis</keyword>
<comment type="similarity">
    <text evidence="5">Belongs to the CsrA/RsmA family.</text>
</comment>
<reference evidence="6 7" key="1">
    <citation type="submission" date="2009-12" db="EMBL/GenBank/DDBJ databases">
        <title>Complete sequence of Thermotoga petrophila RKU-1.</title>
        <authorList>
            <consortium name="US DOE Joint Genome Institute"/>
            <person name="Lucas S."/>
            <person name="Copeland A."/>
            <person name="Lapidus A."/>
            <person name="Glavina del Rio T."/>
            <person name="Dalin E."/>
            <person name="Tice H."/>
            <person name="Bruce D."/>
            <person name="Goodwin L."/>
            <person name="Pitluck S."/>
            <person name="Munk A.C."/>
            <person name="Brettin T."/>
            <person name="Detter J.C."/>
            <person name="Han C."/>
            <person name="Tapia R."/>
            <person name="Larimer F."/>
            <person name="Land M."/>
            <person name="Hauser L."/>
            <person name="Kyrpides N."/>
            <person name="Mikhailova N."/>
            <person name="Nelson K.E."/>
            <person name="Gogarten J.P."/>
            <person name="Noll K.M."/>
        </authorList>
    </citation>
    <scope>NUCLEOTIDE SEQUENCE [LARGE SCALE GENOMIC DNA]</scope>
    <source>
        <strain evidence="7">ATCC BAA-489 / DSM 13996 / JCM 10882 / RKU-10</strain>
    </source>
</reference>
<dbReference type="PANTHER" id="PTHR34984">
    <property type="entry name" value="CARBON STORAGE REGULATOR"/>
    <property type="match status" value="1"/>
</dbReference>
<dbReference type="Pfam" id="PF02599">
    <property type="entry name" value="CsrA"/>
    <property type="match status" value="1"/>
</dbReference>
<dbReference type="PANTHER" id="PTHR34984:SF1">
    <property type="entry name" value="CARBON STORAGE REGULATOR"/>
    <property type="match status" value="1"/>
</dbReference>
<dbReference type="GO" id="GO:0006402">
    <property type="term" value="P:mRNA catabolic process"/>
    <property type="evidence" value="ECO:0007669"/>
    <property type="project" value="InterPro"/>
</dbReference>
<dbReference type="Gene3D" id="2.60.40.4380">
    <property type="entry name" value="Translational regulator CsrA"/>
    <property type="match status" value="1"/>
</dbReference>
<dbReference type="NCBIfam" id="TIGR00202">
    <property type="entry name" value="csrA"/>
    <property type="match status" value="1"/>
</dbReference>
<dbReference type="InterPro" id="IPR003751">
    <property type="entry name" value="CsrA"/>
</dbReference>
<keyword evidence="2 5" id="KW-0678">Repressor</keyword>
<dbReference type="AlphaFoldDB" id="D2C7N6"/>
<comment type="function">
    <text evidence="5">A translational regulator that binds mRNA to regulate translation initiation and/or mRNA stability. Usually binds in the 5'-UTR at or near the Shine-Dalgarno sequence preventing ribosome-binding, thus repressing translation. Its main target seems to be the major flagellin gene, while its function is anatagonized by FliW.</text>
</comment>
<evidence type="ECO:0000313" key="6">
    <source>
        <dbReference type="EMBL" id="ADA66972.1"/>
    </source>
</evidence>
<organism evidence="6 7">
    <name type="scientific">Thermotoga petrophila (strain ATCC BAA-489 / DSM 13996 / JCM 10882 / RKU-10)</name>
    <name type="common">Thermotoga naphthophila</name>
    <dbReference type="NCBI Taxonomy" id="590168"/>
    <lineage>
        <taxon>Bacteria</taxon>
        <taxon>Thermotogati</taxon>
        <taxon>Thermotogota</taxon>
        <taxon>Thermotogae</taxon>
        <taxon>Thermotogales</taxon>
        <taxon>Thermotogaceae</taxon>
        <taxon>Thermotoga</taxon>
    </lineage>
</organism>
<keyword evidence="1 5" id="KW-0963">Cytoplasm</keyword>
<dbReference type="NCBIfam" id="NF002469">
    <property type="entry name" value="PRK01712.1"/>
    <property type="match status" value="1"/>
</dbReference>